<dbReference type="GO" id="GO:0005524">
    <property type="term" value="F:ATP binding"/>
    <property type="evidence" value="ECO:0007669"/>
    <property type="project" value="UniProtKB-UniRule"/>
</dbReference>
<feature type="compositionally biased region" description="Low complexity" evidence="13">
    <location>
        <begin position="25"/>
        <end position="43"/>
    </location>
</feature>
<evidence type="ECO:0000259" key="14">
    <source>
        <dbReference type="PROSITE" id="PS50011"/>
    </source>
</evidence>
<comment type="subcellular location">
    <subcellularLocation>
        <location evidence="1">Cell membrane</location>
    </subcellularLocation>
</comment>
<dbReference type="PROSITE" id="PS00107">
    <property type="entry name" value="PROTEIN_KINASE_ATP"/>
    <property type="match status" value="1"/>
</dbReference>
<dbReference type="Pfam" id="PF07714">
    <property type="entry name" value="PK_Tyr_Ser-Thr"/>
    <property type="match status" value="1"/>
</dbReference>
<evidence type="ECO:0000256" key="1">
    <source>
        <dbReference type="ARBA" id="ARBA00004236"/>
    </source>
</evidence>
<keyword evidence="4 12" id="KW-0723">Serine/threonine-protein kinase</keyword>
<dbReference type="PANTHER" id="PTHR45621">
    <property type="entry name" value="OS01G0588500 PROTEIN-RELATED"/>
    <property type="match status" value="1"/>
</dbReference>
<evidence type="ECO:0000256" key="4">
    <source>
        <dbReference type="ARBA" id="ARBA00022527"/>
    </source>
</evidence>
<evidence type="ECO:0000313" key="16">
    <source>
        <dbReference type="Proteomes" id="UP001293254"/>
    </source>
</evidence>
<dbReference type="GO" id="GO:0004674">
    <property type="term" value="F:protein serine/threonine kinase activity"/>
    <property type="evidence" value="ECO:0007669"/>
    <property type="project" value="UniProtKB-KW"/>
</dbReference>
<evidence type="ECO:0000256" key="6">
    <source>
        <dbReference type="ARBA" id="ARBA00022741"/>
    </source>
</evidence>
<comment type="catalytic activity">
    <reaction evidence="10">
        <text>L-seryl-[protein] + ATP = O-phospho-L-seryl-[protein] + ADP + H(+)</text>
        <dbReference type="Rhea" id="RHEA:17989"/>
        <dbReference type="Rhea" id="RHEA-COMP:9863"/>
        <dbReference type="Rhea" id="RHEA-COMP:11604"/>
        <dbReference type="ChEBI" id="CHEBI:15378"/>
        <dbReference type="ChEBI" id="CHEBI:29999"/>
        <dbReference type="ChEBI" id="CHEBI:30616"/>
        <dbReference type="ChEBI" id="CHEBI:83421"/>
        <dbReference type="ChEBI" id="CHEBI:456216"/>
        <dbReference type="EC" id="2.7.11.1"/>
    </reaction>
</comment>
<sequence length="377" mass="41313">MGNCFGSSARVDATLSTASEASKFPSKTSNSSPHSNISIPPYSGKSSAESLPTPRSEAEILSSPNVKAFSFNELKNATRNFRPDSLLGEGGFGYVFKGWIDEHTLSAAKPGSGLVIAVKKLKPEGFQGHKEWLTEVNYLGQLHHPNLVKLIGYCFEGDNRLLVYEFMPKGSLENHLFRRGPQPLSWATRMKVAIGAARGLSFLHEAEEQVIYRDFKASNILLDGEFNAKLSDFGLAKAGPTGDRTHVSTQVVGTHGYAAPEYVATVDWAKPYMGDKRRLFRIMDIKLEGQYPQKAAFAAATIASQCLNQDPKLRPRMAEVLAKLEELQAPKGATRHSKADNQVDPVLMSPLRHHSPMNVTPLASPLPANRKAASRLR</sequence>
<keyword evidence="3" id="KW-0472">Membrane</keyword>
<evidence type="ECO:0000256" key="9">
    <source>
        <dbReference type="ARBA" id="ARBA00047899"/>
    </source>
</evidence>
<comment type="similarity">
    <text evidence="12">Belongs to the protein kinase superfamily.</text>
</comment>
<evidence type="ECO:0000256" key="11">
    <source>
        <dbReference type="PROSITE-ProRule" id="PRU10141"/>
    </source>
</evidence>
<evidence type="ECO:0000256" key="7">
    <source>
        <dbReference type="ARBA" id="ARBA00022777"/>
    </source>
</evidence>
<organism evidence="15 16">
    <name type="scientific">Sesamum alatum</name>
    <dbReference type="NCBI Taxonomy" id="300844"/>
    <lineage>
        <taxon>Eukaryota</taxon>
        <taxon>Viridiplantae</taxon>
        <taxon>Streptophyta</taxon>
        <taxon>Embryophyta</taxon>
        <taxon>Tracheophyta</taxon>
        <taxon>Spermatophyta</taxon>
        <taxon>Magnoliopsida</taxon>
        <taxon>eudicotyledons</taxon>
        <taxon>Gunneridae</taxon>
        <taxon>Pentapetalae</taxon>
        <taxon>asterids</taxon>
        <taxon>lamiids</taxon>
        <taxon>Lamiales</taxon>
        <taxon>Pedaliaceae</taxon>
        <taxon>Sesamum</taxon>
    </lineage>
</organism>
<comment type="caution">
    <text evidence="15">The sequence shown here is derived from an EMBL/GenBank/DDBJ whole genome shotgun (WGS) entry which is preliminary data.</text>
</comment>
<dbReference type="FunFam" id="1.10.510.10:FF:001023">
    <property type="entry name" value="Os07g0541700 protein"/>
    <property type="match status" value="1"/>
</dbReference>
<dbReference type="InterPro" id="IPR017441">
    <property type="entry name" value="Protein_kinase_ATP_BS"/>
</dbReference>
<evidence type="ECO:0000256" key="13">
    <source>
        <dbReference type="SAM" id="MobiDB-lite"/>
    </source>
</evidence>
<dbReference type="EMBL" id="JACGWO010000004">
    <property type="protein sequence ID" value="KAK4429965.1"/>
    <property type="molecule type" value="Genomic_DNA"/>
</dbReference>
<keyword evidence="6 11" id="KW-0547">Nucleotide-binding</keyword>
<dbReference type="PROSITE" id="PS50011">
    <property type="entry name" value="PROTEIN_KINASE_DOM"/>
    <property type="match status" value="1"/>
</dbReference>
<evidence type="ECO:0000256" key="5">
    <source>
        <dbReference type="ARBA" id="ARBA00022679"/>
    </source>
</evidence>
<keyword evidence="3" id="KW-1003">Cell membrane</keyword>
<dbReference type="AlphaFoldDB" id="A0AAE2CPP6"/>
<dbReference type="SUPFAM" id="SSF56112">
    <property type="entry name" value="Protein kinase-like (PK-like)"/>
    <property type="match status" value="1"/>
</dbReference>
<proteinExistence type="inferred from homology"/>
<evidence type="ECO:0000256" key="3">
    <source>
        <dbReference type="ARBA" id="ARBA00022475"/>
    </source>
</evidence>
<dbReference type="InterPro" id="IPR011009">
    <property type="entry name" value="Kinase-like_dom_sf"/>
</dbReference>
<dbReference type="Gene3D" id="1.10.510.10">
    <property type="entry name" value="Transferase(Phosphotransferase) domain 1"/>
    <property type="match status" value="2"/>
</dbReference>
<keyword evidence="5" id="KW-0808">Transferase</keyword>
<comment type="catalytic activity">
    <reaction evidence="9">
        <text>L-threonyl-[protein] + ATP = O-phospho-L-threonyl-[protein] + ADP + H(+)</text>
        <dbReference type="Rhea" id="RHEA:46608"/>
        <dbReference type="Rhea" id="RHEA-COMP:11060"/>
        <dbReference type="Rhea" id="RHEA-COMP:11605"/>
        <dbReference type="ChEBI" id="CHEBI:15378"/>
        <dbReference type="ChEBI" id="CHEBI:30013"/>
        <dbReference type="ChEBI" id="CHEBI:30616"/>
        <dbReference type="ChEBI" id="CHEBI:61977"/>
        <dbReference type="ChEBI" id="CHEBI:456216"/>
        <dbReference type="EC" id="2.7.11.1"/>
    </reaction>
</comment>
<gene>
    <name evidence="15" type="ORF">Salat_1297200</name>
</gene>
<dbReference type="EC" id="2.7.11.1" evidence="2"/>
<reference evidence="15" key="2">
    <citation type="journal article" date="2024" name="Plant">
        <title>Genomic evolution and insights into agronomic trait innovations of Sesamum species.</title>
        <authorList>
            <person name="Miao H."/>
            <person name="Wang L."/>
            <person name="Qu L."/>
            <person name="Liu H."/>
            <person name="Sun Y."/>
            <person name="Le M."/>
            <person name="Wang Q."/>
            <person name="Wei S."/>
            <person name="Zheng Y."/>
            <person name="Lin W."/>
            <person name="Duan Y."/>
            <person name="Cao H."/>
            <person name="Xiong S."/>
            <person name="Wang X."/>
            <person name="Wei L."/>
            <person name="Li C."/>
            <person name="Ma Q."/>
            <person name="Ju M."/>
            <person name="Zhao R."/>
            <person name="Li G."/>
            <person name="Mu C."/>
            <person name="Tian Q."/>
            <person name="Mei H."/>
            <person name="Zhang T."/>
            <person name="Gao T."/>
            <person name="Zhang H."/>
        </authorList>
    </citation>
    <scope>NUCLEOTIDE SEQUENCE</scope>
    <source>
        <strain evidence="15">3651</strain>
    </source>
</reference>
<dbReference type="InterPro" id="IPR000719">
    <property type="entry name" value="Prot_kinase_dom"/>
</dbReference>
<dbReference type="FunFam" id="3.30.200.20:FF:000228">
    <property type="entry name" value="Serine/threonine-protein kinase BIK1"/>
    <property type="match status" value="1"/>
</dbReference>
<feature type="region of interest" description="Disordered" evidence="13">
    <location>
        <begin position="348"/>
        <end position="377"/>
    </location>
</feature>
<evidence type="ECO:0000256" key="8">
    <source>
        <dbReference type="ARBA" id="ARBA00022840"/>
    </source>
</evidence>
<dbReference type="PROSITE" id="PS00108">
    <property type="entry name" value="PROTEIN_KINASE_ST"/>
    <property type="match status" value="1"/>
</dbReference>
<dbReference type="InterPro" id="IPR008271">
    <property type="entry name" value="Ser/Thr_kinase_AS"/>
</dbReference>
<accession>A0AAE2CPP6</accession>
<protein>
    <recommendedName>
        <fullName evidence="2">non-specific serine/threonine protein kinase</fullName>
        <ecNumber evidence="2">2.7.11.1</ecNumber>
    </recommendedName>
</protein>
<keyword evidence="7 15" id="KW-0418">Kinase</keyword>
<evidence type="ECO:0000313" key="15">
    <source>
        <dbReference type="EMBL" id="KAK4429965.1"/>
    </source>
</evidence>
<evidence type="ECO:0000256" key="12">
    <source>
        <dbReference type="RuleBase" id="RU000304"/>
    </source>
</evidence>
<evidence type="ECO:0000256" key="10">
    <source>
        <dbReference type="ARBA" id="ARBA00048679"/>
    </source>
</evidence>
<keyword evidence="16" id="KW-1185">Reference proteome</keyword>
<dbReference type="Gene3D" id="3.30.200.20">
    <property type="entry name" value="Phosphorylase Kinase, domain 1"/>
    <property type="match status" value="1"/>
</dbReference>
<reference evidence="15" key="1">
    <citation type="submission" date="2020-06" db="EMBL/GenBank/DDBJ databases">
        <authorList>
            <person name="Li T."/>
            <person name="Hu X."/>
            <person name="Zhang T."/>
            <person name="Song X."/>
            <person name="Zhang H."/>
            <person name="Dai N."/>
            <person name="Sheng W."/>
            <person name="Hou X."/>
            <person name="Wei L."/>
        </authorList>
    </citation>
    <scope>NUCLEOTIDE SEQUENCE</scope>
    <source>
        <strain evidence="15">3651</strain>
        <tissue evidence="15">Leaf</tissue>
    </source>
</reference>
<dbReference type="GO" id="GO:0005886">
    <property type="term" value="C:plasma membrane"/>
    <property type="evidence" value="ECO:0007669"/>
    <property type="project" value="UniProtKB-SubCell"/>
</dbReference>
<dbReference type="InterPro" id="IPR050823">
    <property type="entry name" value="Plant_Ser_Thr_Prot_Kinase"/>
</dbReference>
<dbReference type="Proteomes" id="UP001293254">
    <property type="component" value="Unassembled WGS sequence"/>
</dbReference>
<keyword evidence="8 11" id="KW-0067">ATP-binding</keyword>
<evidence type="ECO:0000256" key="2">
    <source>
        <dbReference type="ARBA" id="ARBA00012513"/>
    </source>
</evidence>
<feature type="domain" description="Protein kinase" evidence="14">
    <location>
        <begin position="81"/>
        <end position="327"/>
    </location>
</feature>
<name>A0AAE2CPP6_9LAMI</name>
<feature type="region of interest" description="Disordered" evidence="13">
    <location>
        <begin position="16"/>
        <end position="59"/>
    </location>
</feature>
<feature type="binding site" evidence="11">
    <location>
        <position position="120"/>
    </location>
    <ligand>
        <name>ATP</name>
        <dbReference type="ChEBI" id="CHEBI:30616"/>
    </ligand>
</feature>
<dbReference type="InterPro" id="IPR001245">
    <property type="entry name" value="Ser-Thr/Tyr_kinase_cat_dom"/>
</dbReference>